<keyword evidence="1" id="KW-0812">Transmembrane</keyword>
<feature type="transmembrane region" description="Helical" evidence="1">
    <location>
        <begin position="86"/>
        <end position="106"/>
    </location>
</feature>
<dbReference type="AlphaFoldDB" id="A0A917I2W7"/>
<feature type="transmembrane region" description="Helical" evidence="1">
    <location>
        <begin position="112"/>
        <end position="130"/>
    </location>
</feature>
<organism evidence="2 3">
    <name type="scientific">Polaribacter pacificus</name>
    <dbReference type="NCBI Taxonomy" id="1775173"/>
    <lineage>
        <taxon>Bacteria</taxon>
        <taxon>Pseudomonadati</taxon>
        <taxon>Bacteroidota</taxon>
        <taxon>Flavobacteriia</taxon>
        <taxon>Flavobacteriales</taxon>
        <taxon>Flavobacteriaceae</taxon>
    </lineage>
</organism>
<evidence type="ECO:0000313" key="3">
    <source>
        <dbReference type="Proteomes" id="UP000633278"/>
    </source>
</evidence>
<accession>A0A917I2W7</accession>
<comment type="caution">
    <text evidence="2">The sequence shown here is derived from an EMBL/GenBank/DDBJ whole genome shotgun (WGS) entry which is preliminary data.</text>
</comment>
<sequence length="148" mass="17084">MKHLIFYVLKVELNNLRIECMDLFKGTKIYSIVTGTCPVCQEESMYVENNPYKLSSIFKMHERCKNCGLKYVIEPSFFFGAMYVSYGLNVGIAIITFLISYLIVGLSVLESFFALIGMLIILIPVVLRLSRNIWINIFKKYNKNAKQV</sequence>
<reference evidence="2" key="2">
    <citation type="submission" date="2020-09" db="EMBL/GenBank/DDBJ databases">
        <authorList>
            <person name="Sun Q."/>
            <person name="Zhou Y."/>
        </authorList>
    </citation>
    <scope>NUCLEOTIDE SEQUENCE</scope>
    <source>
        <strain evidence="2">CGMCC 1.15763</strain>
    </source>
</reference>
<reference evidence="2" key="1">
    <citation type="journal article" date="2014" name="Int. J. Syst. Evol. Microbiol.">
        <title>Complete genome sequence of Corynebacterium casei LMG S-19264T (=DSM 44701T), isolated from a smear-ripened cheese.</title>
        <authorList>
            <consortium name="US DOE Joint Genome Institute (JGI-PGF)"/>
            <person name="Walter F."/>
            <person name="Albersmeier A."/>
            <person name="Kalinowski J."/>
            <person name="Ruckert C."/>
        </authorList>
    </citation>
    <scope>NUCLEOTIDE SEQUENCE</scope>
    <source>
        <strain evidence="2">CGMCC 1.15763</strain>
    </source>
</reference>
<protein>
    <recommendedName>
        <fullName evidence="4">DUF983 domain-containing protein</fullName>
    </recommendedName>
</protein>
<keyword evidence="1" id="KW-0472">Membrane</keyword>
<proteinExistence type="predicted"/>
<gene>
    <name evidence="2" type="ORF">GCM10011416_23910</name>
</gene>
<keyword evidence="1" id="KW-1133">Transmembrane helix</keyword>
<name>A0A917I2W7_9FLAO</name>
<dbReference type="Proteomes" id="UP000633278">
    <property type="component" value="Unassembled WGS sequence"/>
</dbReference>
<dbReference type="EMBL" id="BMJW01000003">
    <property type="protein sequence ID" value="GGH04011.1"/>
    <property type="molecule type" value="Genomic_DNA"/>
</dbReference>
<dbReference type="Pfam" id="PF06170">
    <property type="entry name" value="DUF983"/>
    <property type="match status" value="1"/>
</dbReference>
<evidence type="ECO:0000256" key="1">
    <source>
        <dbReference type="SAM" id="Phobius"/>
    </source>
</evidence>
<evidence type="ECO:0000313" key="2">
    <source>
        <dbReference type="EMBL" id="GGH04011.1"/>
    </source>
</evidence>
<keyword evidence="3" id="KW-1185">Reference proteome</keyword>
<dbReference type="InterPro" id="IPR009325">
    <property type="entry name" value="DUF983"/>
</dbReference>
<evidence type="ECO:0008006" key="4">
    <source>
        <dbReference type="Google" id="ProtNLM"/>
    </source>
</evidence>